<feature type="compositionally biased region" description="Acidic residues" evidence="5">
    <location>
        <begin position="106"/>
        <end position="115"/>
    </location>
</feature>
<dbReference type="PROSITE" id="PS50089">
    <property type="entry name" value="ZF_RING_2"/>
    <property type="match status" value="1"/>
</dbReference>
<evidence type="ECO:0000256" key="4">
    <source>
        <dbReference type="PROSITE-ProRule" id="PRU00175"/>
    </source>
</evidence>
<dbReference type="GO" id="GO:0008270">
    <property type="term" value="F:zinc ion binding"/>
    <property type="evidence" value="ECO:0007669"/>
    <property type="project" value="UniProtKB-KW"/>
</dbReference>
<dbReference type="AlphaFoldDB" id="K8ECF3"/>
<dbReference type="SMART" id="SM00184">
    <property type="entry name" value="RING"/>
    <property type="match status" value="1"/>
</dbReference>
<evidence type="ECO:0000256" key="2">
    <source>
        <dbReference type="ARBA" id="ARBA00022771"/>
    </source>
</evidence>
<gene>
    <name evidence="7" type="ORF">Bathy03g00610</name>
</gene>
<dbReference type="InterPro" id="IPR001841">
    <property type="entry name" value="Znf_RING"/>
</dbReference>
<dbReference type="SUPFAM" id="SSF57850">
    <property type="entry name" value="RING/U-box"/>
    <property type="match status" value="1"/>
</dbReference>
<dbReference type="Pfam" id="PF13923">
    <property type="entry name" value="zf-C3HC4_2"/>
    <property type="match status" value="1"/>
</dbReference>
<keyword evidence="2 4" id="KW-0863">Zinc-finger</keyword>
<dbReference type="eggNOG" id="KOG4362">
    <property type="taxonomic scope" value="Eukaryota"/>
</dbReference>
<evidence type="ECO:0000259" key="6">
    <source>
        <dbReference type="PROSITE" id="PS50089"/>
    </source>
</evidence>
<evidence type="ECO:0000256" key="3">
    <source>
        <dbReference type="ARBA" id="ARBA00022833"/>
    </source>
</evidence>
<accession>K8ECF3</accession>
<dbReference type="RefSeq" id="XP_007514204.1">
    <property type="nucleotide sequence ID" value="XM_007514142.1"/>
</dbReference>
<dbReference type="InterPro" id="IPR013083">
    <property type="entry name" value="Znf_RING/FYVE/PHD"/>
</dbReference>
<dbReference type="PROSITE" id="PS00518">
    <property type="entry name" value="ZF_RING_1"/>
    <property type="match status" value="1"/>
</dbReference>
<feature type="region of interest" description="Disordered" evidence="5">
    <location>
        <begin position="106"/>
        <end position="134"/>
    </location>
</feature>
<dbReference type="Proteomes" id="UP000198341">
    <property type="component" value="Chromosome 3"/>
</dbReference>
<sequence>MTNNTNNTNTDKKKTNPEEELYYCEKELRALGKSLECCVCIRLMESPSRTRCAHYFCKKCILDCAKANGKCPLCKSDVSRREVKPDAMMTEMIELYKKLVVKVVKEEEEDKEEEEEKKRRSVPYMSQLPITQNT</sequence>
<protein>
    <submittedName>
        <fullName evidence="7">Postreplication repair E3 ubiquitin-protein ligase rad18</fullName>
    </submittedName>
</protein>
<dbReference type="PANTHER" id="PTHR23327">
    <property type="entry name" value="RING FINGER PROTEIN 127"/>
    <property type="match status" value="1"/>
</dbReference>
<dbReference type="InterPro" id="IPR017907">
    <property type="entry name" value="Znf_RING_CS"/>
</dbReference>
<dbReference type="GeneID" id="19016599"/>
<keyword evidence="3" id="KW-0862">Zinc</keyword>
<dbReference type="KEGG" id="bpg:Bathy03g00610"/>
<evidence type="ECO:0000256" key="5">
    <source>
        <dbReference type="SAM" id="MobiDB-lite"/>
    </source>
</evidence>
<proteinExistence type="predicted"/>
<dbReference type="STRING" id="41875.K8ECF3"/>
<name>K8ECF3_9CHLO</name>
<dbReference type="EMBL" id="FO082276">
    <property type="protein sequence ID" value="CCO15641.1"/>
    <property type="molecule type" value="Genomic_DNA"/>
</dbReference>
<feature type="domain" description="RING-type" evidence="6">
    <location>
        <begin position="37"/>
        <end position="75"/>
    </location>
</feature>
<keyword evidence="1" id="KW-0479">Metal-binding</keyword>
<organism evidence="7 8">
    <name type="scientific">Bathycoccus prasinos</name>
    <dbReference type="NCBI Taxonomy" id="41875"/>
    <lineage>
        <taxon>Eukaryota</taxon>
        <taxon>Viridiplantae</taxon>
        <taxon>Chlorophyta</taxon>
        <taxon>Mamiellophyceae</taxon>
        <taxon>Mamiellales</taxon>
        <taxon>Bathycoccaceae</taxon>
        <taxon>Bathycoccus</taxon>
    </lineage>
</organism>
<keyword evidence="8" id="KW-1185">Reference proteome</keyword>
<evidence type="ECO:0000313" key="8">
    <source>
        <dbReference type="Proteomes" id="UP000198341"/>
    </source>
</evidence>
<dbReference type="Gene3D" id="3.30.40.10">
    <property type="entry name" value="Zinc/RING finger domain, C3HC4 (zinc finger)"/>
    <property type="match status" value="1"/>
</dbReference>
<evidence type="ECO:0000256" key="1">
    <source>
        <dbReference type="ARBA" id="ARBA00022723"/>
    </source>
</evidence>
<dbReference type="OrthoDB" id="6105938at2759"/>
<evidence type="ECO:0000313" key="7">
    <source>
        <dbReference type="EMBL" id="CCO15641.1"/>
    </source>
</evidence>
<reference evidence="7 8" key="1">
    <citation type="submission" date="2011-10" db="EMBL/GenBank/DDBJ databases">
        <authorList>
            <person name="Genoscope - CEA"/>
        </authorList>
    </citation>
    <scope>NUCLEOTIDE SEQUENCE [LARGE SCALE GENOMIC DNA]</scope>
    <source>
        <strain evidence="7 8">RCC 1105</strain>
    </source>
</reference>